<keyword evidence="7" id="KW-0732">Signal</keyword>
<evidence type="ECO:0000256" key="7">
    <source>
        <dbReference type="SAM" id="SignalP"/>
    </source>
</evidence>
<protein>
    <submittedName>
        <fullName evidence="11">Protein trichome birefringence-like 41</fullName>
    </submittedName>
</protein>
<dbReference type="GeneID" id="113688009"/>
<evidence type="ECO:0000256" key="2">
    <source>
        <dbReference type="ARBA" id="ARBA00007727"/>
    </source>
</evidence>
<keyword evidence="4" id="KW-0735">Signal-anchor</keyword>
<organism evidence="10 11">
    <name type="scientific">Coffea arabica</name>
    <name type="common">Arabian coffee</name>
    <dbReference type="NCBI Taxonomy" id="13443"/>
    <lineage>
        <taxon>Eukaryota</taxon>
        <taxon>Viridiplantae</taxon>
        <taxon>Streptophyta</taxon>
        <taxon>Embryophyta</taxon>
        <taxon>Tracheophyta</taxon>
        <taxon>Spermatophyta</taxon>
        <taxon>Magnoliopsida</taxon>
        <taxon>eudicotyledons</taxon>
        <taxon>Gunneridae</taxon>
        <taxon>Pentapetalae</taxon>
        <taxon>asterids</taxon>
        <taxon>lamiids</taxon>
        <taxon>Gentianales</taxon>
        <taxon>Rubiaceae</taxon>
        <taxon>Ixoroideae</taxon>
        <taxon>Gardenieae complex</taxon>
        <taxon>Bertiereae - Coffeeae clade</taxon>
        <taxon>Coffeeae</taxon>
        <taxon>Coffea</taxon>
    </lineage>
</organism>
<dbReference type="RefSeq" id="XP_071905920.1">
    <property type="nucleotide sequence ID" value="XM_072049819.1"/>
</dbReference>
<comment type="similarity">
    <text evidence="2">Belongs to the PC-esterase family. TBL subfamily.</text>
</comment>
<evidence type="ECO:0000256" key="1">
    <source>
        <dbReference type="ARBA" id="ARBA00004167"/>
    </source>
</evidence>
<dbReference type="Pfam" id="PF13839">
    <property type="entry name" value="PC-Esterase"/>
    <property type="match status" value="1"/>
</dbReference>
<dbReference type="InterPro" id="IPR026057">
    <property type="entry name" value="TBL_C"/>
</dbReference>
<feature type="domain" description="Trichome birefringence-like N-terminal" evidence="9">
    <location>
        <begin position="22"/>
        <end position="74"/>
    </location>
</feature>
<gene>
    <name evidence="11" type="primary">LOC113688009</name>
</gene>
<dbReference type="InterPro" id="IPR029962">
    <property type="entry name" value="TBL"/>
</dbReference>
<dbReference type="InterPro" id="IPR025846">
    <property type="entry name" value="TBL_N"/>
</dbReference>
<evidence type="ECO:0000256" key="5">
    <source>
        <dbReference type="ARBA" id="ARBA00022989"/>
    </source>
</evidence>
<feature type="signal peptide" evidence="7">
    <location>
        <begin position="1"/>
        <end position="20"/>
    </location>
</feature>
<dbReference type="PANTHER" id="PTHR32285">
    <property type="entry name" value="PROTEIN TRICHOME BIREFRINGENCE-LIKE 9-RELATED"/>
    <property type="match status" value="1"/>
</dbReference>
<keyword evidence="10" id="KW-1185">Reference proteome</keyword>
<name>A0ABM4UF83_COFAR</name>
<proteinExistence type="inferred from homology"/>
<feature type="chain" id="PRO_5045939536" evidence="7">
    <location>
        <begin position="21"/>
        <end position="347"/>
    </location>
</feature>
<evidence type="ECO:0000256" key="6">
    <source>
        <dbReference type="ARBA" id="ARBA00023136"/>
    </source>
</evidence>
<accession>A0ABM4UF83</accession>
<keyword evidence="6" id="KW-0472">Membrane</keyword>
<keyword evidence="5" id="KW-1133">Transmembrane helix</keyword>
<sequence>MMLLIYFLLFLAFHVLEAHAANCNFFSDGCWVFDSSYPLYDSSACPFIQREFDCQRNGRPDQKYLSYRWQPQGCRLARFDGGDFLQKFRGKSIMIVGDSLSRDLYQSILCLLYSSVPGIKYNRNRVGSISTVTFLDFGVKVKYDLNPFLVDLIATENGTLLILDSVAEKANLWRQNDVLIFNTYQWWFYRGTKQPWQFVKVGDKILKDIDRNIALKRALGTWGQWVDSDMDPAKTRLFFQPVSPSHYDGRDWNQPEARNCADQTEPVLGSVYPGRLPPALGLQKEALSLIKKPVTLLDITHLSQFRKDGHPSVYGQDGRSGMDCLHWCVGGVPDIWNEILYNLLFIP</sequence>
<evidence type="ECO:0000259" key="8">
    <source>
        <dbReference type="Pfam" id="PF13839"/>
    </source>
</evidence>
<feature type="domain" description="Trichome birefringence-like C-terminal" evidence="8">
    <location>
        <begin position="76"/>
        <end position="342"/>
    </location>
</feature>
<keyword evidence="3" id="KW-0812">Transmembrane</keyword>
<evidence type="ECO:0000256" key="4">
    <source>
        <dbReference type="ARBA" id="ARBA00022968"/>
    </source>
</evidence>
<comment type="subcellular location">
    <subcellularLocation>
        <location evidence="1">Membrane</location>
        <topology evidence="1">Single-pass membrane protein</topology>
    </subcellularLocation>
</comment>
<evidence type="ECO:0000259" key="9">
    <source>
        <dbReference type="Pfam" id="PF14416"/>
    </source>
</evidence>
<dbReference type="PANTHER" id="PTHR32285:SF58">
    <property type="entry name" value="PROTEIN TRICHOME BIREFRINGENCE-LIKE 41"/>
    <property type="match status" value="1"/>
</dbReference>
<evidence type="ECO:0000313" key="10">
    <source>
        <dbReference type="Proteomes" id="UP001652660"/>
    </source>
</evidence>
<dbReference type="Pfam" id="PF14416">
    <property type="entry name" value="PMR5N"/>
    <property type="match status" value="1"/>
</dbReference>
<evidence type="ECO:0000256" key="3">
    <source>
        <dbReference type="ARBA" id="ARBA00022692"/>
    </source>
</evidence>
<evidence type="ECO:0000313" key="11">
    <source>
        <dbReference type="RefSeq" id="XP_071905920.1"/>
    </source>
</evidence>
<dbReference type="Proteomes" id="UP001652660">
    <property type="component" value="Chromosome 5e"/>
</dbReference>
<reference evidence="11" key="1">
    <citation type="submission" date="2025-08" db="UniProtKB">
        <authorList>
            <consortium name="RefSeq"/>
        </authorList>
    </citation>
    <scope>IDENTIFICATION</scope>
    <source>
        <tissue evidence="11">Leaves</tissue>
    </source>
</reference>